<dbReference type="Proteomes" id="UP001165121">
    <property type="component" value="Unassembled WGS sequence"/>
</dbReference>
<sequence length="147" mass="16028">MLLRSWMVVFGGSIVVAKPKLHLFDGSCSKAFLYSWSRLHPAVVEARALRLSVDLQHVGRKVCQGIAGARKLITDGTHFVAIIASNKFLLCCSTLEDESDLDADATIALLDDILDTYAIDATQLCFYICDHAAVNVTIAKKNSSPDD</sequence>
<comment type="caution">
    <text evidence="1">The sequence shown here is derived from an EMBL/GenBank/DDBJ whole genome shotgun (WGS) entry which is preliminary data.</text>
</comment>
<protein>
    <submittedName>
        <fullName evidence="1">Unnamed protein product</fullName>
    </submittedName>
</protein>
<dbReference type="OrthoDB" id="108413at2759"/>
<gene>
    <name evidence="1" type="ORF">Pfra01_000086100</name>
</gene>
<name>A0A9W6TNC2_9STRA</name>
<keyword evidence="2" id="KW-1185">Reference proteome</keyword>
<accession>A0A9W6TNC2</accession>
<proteinExistence type="predicted"/>
<evidence type="ECO:0000313" key="2">
    <source>
        <dbReference type="Proteomes" id="UP001165121"/>
    </source>
</evidence>
<evidence type="ECO:0000313" key="1">
    <source>
        <dbReference type="EMBL" id="GMF16579.1"/>
    </source>
</evidence>
<organism evidence="1 2">
    <name type="scientific">Phytophthora fragariaefolia</name>
    <dbReference type="NCBI Taxonomy" id="1490495"/>
    <lineage>
        <taxon>Eukaryota</taxon>
        <taxon>Sar</taxon>
        <taxon>Stramenopiles</taxon>
        <taxon>Oomycota</taxon>
        <taxon>Peronosporomycetes</taxon>
        <taxon>Peronosporales</taxon>
        <taxon>Peronosporaceae</taxon>
        <taxon>Phytophthora</taxon>
    </lineage>
</organism>
<dbReference type="AlphaFoldDB" id="A0A9W6TNC2"/>
<dbReference type="EMBL" id="BSXT01000069">
    <property type="protein sequence ID" value="GMF16579.1"/>
    <property type="molecule type" value="Genomic_DNA"/>
</dbReference>
<reference evidence="1" key="1">
    <citation type="submission" date="2023-04" db="EMBL/GenBank/DDBJ databases">
        <title>Phytophthora fragariaefolia NBRC 109709.</title>
        <authorList>
            <person name="Ichikawa N."/>
            <person name="Sato H."/>
            <person name="Tonouchi N."/>
        </authorList>
    </citation>
    <scope>NUCLEOTIDE SEQUENCE</scope>
    <source>
        <strain evidence="1">NBRC 109709</strain>
    </source>
</reference>